<keyword evidence="1" id="KW-0175">Coiled coil</keyword>
<dbReference type="AlphaFoldDB" id="L7FJM2"/>
<protein>
    <submittedName>
        <fullName evidence="3">Uncharacterized protein</fullName>
    </submittedName>
</protein>
<sequence length="550" mass="63018">MFTHSKKRPLFPIKNKINTEVVTKKNVEETKEFNFNFESSEEAEVDDKWFDKMTIDSGEVALKNTSLAAMDFSDEELLFDTKQNSEIVKEPHKTLPKISIEKGSGENGVKVVMDSQNGKEEKIVVGPNKVGVENGEFPIQKSHRDEKNIAIPKAEPQKNGIVPEIVQKASLKSPALPEKGVQQITEKEKLQPTLQKTPEKVTTTLQNTPVATVTKTTQQTQNTVKRISLQTKPMFKKPHLSIKRFKFSAPTAKTKLMDKIGKMKRDINLDIKSICSQTSNEMKMEDQKIEVAVEGQAQQGVEKINEKMNELNVIQQPNTVNFGKTKNVQEKETSPQLEAEENTERNEKMVTTTKEQETEKKQKVVEKTYDRKDAKIDNFSEEERQLIKKTKKPIESIEEVRPQLKRVIQLKEDPSQKFEIKKIEIHNIFDDVMEPTEALKRIHTAAQMVNFLPINKEMQAEKLFLVPNPIPVPFPQNNEETQIALSICDEFLYKTEESLEVFLPALNKQANCLLEQLKAFKKEKVDIEATVLKNDKKIRDLLENVQRNLL</sequence>
<accession>L7FJM2</accession>
<dbReference type="RefSeq" id="XP_004184162.1">
    <property type="nucleotide sequence ID" value="XM_004184114.1"/>
</dbReference>
<evidence type="ECO:0000313" key="4">
    <source>
        <dbReference type="Proteomes" id="UP000014680"/>
    </source>
</evidence>
<dbReference type="Proteomes" id="UP000014680">
    <property type="component" value="Unassembled WGS sequence"/>
</dbReference>
<dbReference type="GeneID" id="14883872"/>
<organism evidence="3 4">
    <name type="scientific">Entamoeba invadens IP1</name>
    <dbReference type="NCBI Taxonomy" id="370355"/>
    <lineage>
        <taxon>Eukaryota</taxon>
        <taxon>Amoebozoa</taxon>
        <taxon>Evosea</taxon>
        <taxon>Archamoebae</taxon>
        <taxon>Mastigamoebida</taxon>
        <taxon>Entamoebidae</taxon>
        <taxon>Entamoeba</taxon>
    </lineage>
</organism>
<dbReference type="KEGG" id="eiv:EIN_283620"/>
<feature type="compositionally biased region" description="Basic and acidic residues" evidence="2">
    <location>
        <begin position="342"/>
        <end position="359"/>
    </location>
</feature>
<evidence type="ECO:0000256" key="1">
    <source>
        <dbReference type="SAM" id="Coils"/>
    </source>
</evidence>
<feature type="region of interest" description="Disordered" evidence="2">
    <location>
        <begin position="328"/>
        <end position="359"/>
    </location>
</feature>
<name>L7FJM2_ENTIV</name>
<feature type="coiled-coil region" evidence="1">
    <location>
        <begin position="503"/>
        <end position="530"/>
    </location>
</feature>
<keyword evidence="4" id="KW-1185">Reference proteome</keyword>
<reference evidence="3 4" key="1">
    <citation type="submission" date="2012-10" db="EMBL/GenBank/DDBJ databases">
        <authorList>
            <person name="Zafar N."/>
            <person name="Inman J."/>
            <person name="Hall N."/>
            <person name="Lorenzi H."/>
            <person name="Caler E."/>
        </authorList>
    </citation>
    <scope>NUCLEOTIDE SEQUENCE [LARGE SCALE GENOMIC DNA]</scope>
    <source>
        <strain evidence="3 4">IP1</strain>
    </source>
</reference>
<evidence type="ECO:0000313" key="3">
    <source>
        <dbReference type="EMBL" id="ELP84816.1"/>
    </source>
</evidence>
<dbReference type="VEuPathDB" id="AmoebaDB:EIN_283620"/>
<proteinExistence type="predicted"/>
<evidence type="ECO:0000256" key="2">
    <source>
        <dbReference type="SAM" id="MobiDB-lite"/>
    </source>
</evidence>
<dbReference type="OrthoDB" id="31792at2759"/>
<dbReference type="EMBL" id="KB207106">
    <property type="protein sequence ID" value="ELP84816.1"/>
    <property type="molecule type" value="Genomic_DNA"/>
</dbReference>
<gene>
    <name evidence="3" type="ORF">EIN_283620</name>
</gene>
<dbReference type="OMA" id="ICDEFLY"/>